<name>A0AA96REW6_9BACL</name>
<evidence type="ECO:0000259" key="10">
    <source>
        <dbReference type="Pfam" id="PF04290"/>
    </source>
</evidence>
<feature type="transmembrane region" description="Helical" evidence="9">
    <location>
        <begin position="130"/>
        <end position="151"/>
    </location>
</feature>
<evidence type="ECO:0000256" key="6">
    <source>
        <dbReference type="ARBA" id="ARBA00022989"/>
    </source>
</evidence>
<dbReference type="EMBL" id="CP130318">
    <property type="protein sequence ID" value="WNQ11337.1"/>
    <property type="molecule type" value="Genomic_DNA"/>
</dbReference>
<evidence type="ECO:0000256" key="7">
    <source>
        <dbReference type="ARBA" id="ARBA00023136"/>
    </source>
</evidence>
<comment type="subcellular location">
    <subcellularLocation>
        <location evidence="1">Cell inner membrane</location>
        <topology evidence="1">Multi-pass membrane protein</topology>
    </subcellularLocation>
</comment>
<sequence length="166" mass="18862">MKSLKQVALWIDSFFENLALVALASMTVIVTIQVLTRKLFNHVFFWSEEVTLLLMVWFTFMGIAIGFREKLHMAMDSVTKFFPAGVNKVLDKVINVCIFLFGLYLLKNGWDFTVLMADSKLPATQLSNSVQYAVMPLTGFMICVYSLLQFLGINTVRHEGMEEGSE</sequence>
<evidence type="ECO:0000256" key="5">
    <source>
        <dbReference type="ARBA" id="ARBA00022692"/>
    </source>
</evidence>
<comment type="similarity">
    <text evidence="8">Belongs to the TRAP transporter small permease family.</text>
</comment>
<keyword evidence="12" id="KW-1185">Reference proteome</keyword>
<evidence type="ECO:0000256" key="1">
    <source>
        <dbReference type="ARBA" id="ARBA00004429"/>
    </source>
</evidence>
<keyword evidence="7 9" id="KW-0472">Membrane</keyword>
<feature type="transmembrane region" description="Helical" evidence="9">
    <location>
        <begin position="7"/>
        <end position="30"/>
    </location>
</feature>
<feature type="transmembrane region" description="Helical" evidence="9">
    <location>
        <begin position="50"/>
        <end position="68"/>
    </location>
</feature>
<gene>
    <name evidence="11" type="ORF">MJA45_27695</name>
</gene>
<dbReference type="AlphaFoldDB" id="A0AA96REW6"/>
<dbReference type="InterPro" id="IPR055348">
    <property type="entry name" value="DctQ"/>
</dbReference>
<feature type="transmembrane region" description="Helical" evidence="9">
    <location>
        <begin position="89"/>
        <end position="110"/>
    </location>
</feature>
<evidence type="ECO:0000256" key="2">
    <source>
        <dbReference type="ARBA" id="ARBA00022448"/>
    </source>
</evidence>
<keyword evidence="5 9" id="KW-0812">Transmembrane</keyword>
<proteinExistence type="inferred from homology"/>
<evidence type="ECO:0000256" key="3">
    <source>
        <dbReference type="ARBA" id="ARBA00022475"/>
    </source>
</evidence>
<dbReference type="InterPro" id="IPR007387">
    <property type="entry name" value="TRAP_DctQ"/>
</dbReference>
<keyword evidence="2" id="KW-0813">Transport</keyword>
<dbReference type="PANTHER" id="PTHR35011">
    <property type="entry name" value="2,3-DIKETO-L-GULONATE TRAP TRANSPORTER SMALL PERMEASE PROTEIN YIAM"/>
    <property type="match status" value="1"/>
</dbReference>
<dbReference type="Proteomes" id="UP001305702">
    <property type="component" value="Chromosome"/>
</dbReference>
<evidence type="ECO:0000313" key="12">
    <source>
        <dbReference type="Proteomes" id="UP001305702"/>
    </source>
</evidence>
<dbReference type="GO" id="GO:0005886">
    <property type="term" value="C:plasma membrane"/>
    <property type="evidence" value="ECO:0007669"/>
    <property type="project" value="UniProtKB-SubCell"/>
</dbReference>
<dbReference type="GO" id="GO:0022857">
    <property type="term" value="F:transmembrane transporter activity"/>
    <property type="evidence" value="ECO:0007669"/>
    <property type="project" value="TreeGrafter"/>
</dbReference>
<keyword evidence="6 9" id="KW-1133">Transmembrane helix</keyword>
<keyword evidence="4" id="KW-0997">Cell inner membrane</keyword>
<dbReference type="GO" id="GO:0015740">
    <property type="term" value="P:C4-dicarboxylate transport"/>
    <property type="evidence" value="ECO:0007669"/>
    <property type="project" value="TreeGrafter"/>
</dbReference>
<dbReference type="KEGG" id="paun:MJA45_27695"/>
<reference evidence="11 12" key="1">
    <citation type="submission" date="2022-02" db="EMBL/GenBank/DDBJ databases">
        <title>Paenibacillus sp. MBLB1776 Whole Genome Shotgun Sequencing.</title>
        <authorList>
            <person name="Hwang C.Y."/>
            <person name="Cho E.-S."/>
            <person name="Seo M.-J."/>
        </authorList>
    </citation>
    <scope>NUCLEOTIDE SEQUENCE [LARGE SCALE GENOMIC DNA]</scope>
    <source>
        <strain evidence="11 12">MBLB1776</strain>
    </source>
</reference>
<organism evidence="11 12">
    <name type="scientific">Paenibacillus aurantius</name>
    <dbReference type="NCBI Taxonomy" id="2918900"/>
    <lineage>
        <taxon>Bacteria</taxon>
        <taxon>Bacillati</taxon>
        <taxon>Bacillota</taxon>
        <taxon>Bacilli</taxon>
        <taxon>Bacillales</taxon>
        <taxon>Paenibacillaceae</taxon>
        <taxon>Paenibacillus</taxon>
    </lineage>
</organism>
<dbReference type="Pfam" id="PF04290">
    <property type="entry name" value="DctQ"/>
    <property type="match status" value="1"/>
</dbReference>
<evidence type="ECO:0000256" key="4">
    <source>
        <dbReference type="ARBA" id="ARBA00022519"/>
    </source>
</evidence>
<keyword evidence="3" id="KW-1003">Cell membrane</keyword>
<evidence type="ECO:0000256" key="8">
    <source>
        <dbReference type="ARBA" id="ARBA00038436"/>
    </source>
</evidence>
<accession>A0AA96REW6</accession>
<evidence type="ECO:0000256" key="9">
    <source>
        <dbReference type="SAM" id="Phobius"/>
    </source>
</evidence>
<dbReference type="PANTHER" id="PTHR35011:SF11">
    <property type="entry name" value="TRAP TRANSPORTER SMALL PERMEASE PROTEIN"/>
    <property type="match status" value="1"/>
</dbReference>
<dbReference type="RefSeq" id="WP_315605113.1">
    <property type="nucleotide sequence ID" value="NZ_CP130318.1"/>
</dbReference>
<feature type="domain" description="Tripartite ATP-independent periplasmic transporters DctQ component" evidence="10">
    <location>
        <begin position="26"/>
        <end position="151"/>
    </location>
</feature>
<evidence type="ECO:0000313" key="11">
    <source>
        <dbReference type="EMBL" id="WNQ11337.1"/>
    </source>
</evidence>
<protein>
    <submittedName>
        <fullName evidence="11">TRAP transporter small permease</fullName>
    </submittedName>
</protein>